<dbReference type="STRING" id="278856.A0A212F4Y8"/>
<proteinExistence type="inferred from homology"/>
<protein>
    <submittedName>
        <fullName evidence="6">FUN14 domain-containing protein 1 isoform 2</fullName>
    </submittedName>
</protein>
<evidence type="ECO:0000256" key="4">
    <source>
        <dbReference type="ARBA" id="ARBA00022989"/>
    </source>
</evidence>
<dbReference type="EMBL" id="AGBW02010297">
    <property type="protein sequence ID" value="OWR48783.1"/>
    <property type="molecule type" value="Genomic_DNA"/>
</dbReference>
<comment type="caution">
    <text evidence="6">The sequence shown here is derived from an EMBL/GenBank/DDBJ whole genome shotgun (WGS) entry which is preliminary data.</text>
</comment>
<comment type="subcellular location">
    <subcellularLocation>
        <location evidence="1">Mitochondrion outer membrane</location>
        <topology evidence="1">Multi-pass membrane protein</topology>
    </subcellularLocation>
</comment>
<comment type="similarity">
    <text evidence="2">Belongs to the FUN14 family.</text>
</comment>
<keyword evidence="7" id="KW-1185">Reference proteome</keyword>
<keyword evidence="4" id="KW-1133">Transmembrane helix</keyword>
<dbReference type="PANTHER" id="PTHR21346">
    <property type="entry name" value="FUN14 DOMAIN CONTAINING"/>
    <property type="match status" value="1"/>
</dbReference>
<dbReference type="PANTHER" id="PTHR21346:SF0">
    <property type="entry name" value="RE45833P"/>
    <property type="match status" value="1"/>
</dbReference>
<dbReference type="Proteomes" id="UP000007151">
    <property type="component" value="Unassembled WGS sequence"/>
</dbReference>
<dbReference type="GO" id="GO:0005741">
    <property type="term" value="C:mitochondrial outer membrane"/>
    <property type="evidence" value="ECO:0007669"/>
    <property type="project" value="UniProtKB-SubCell"/>
</dbReference>
<dbReference type="eggNOG" id="KOG4099">
    <property type="taxonomic scope" value="Eukaryota"/>
</dbReference>
<dbReference type="FunCoup" id="A0A212F4Y8">
    <property type="interactions" value="268"/>
</dbReference>
<keyword evidence="5" id="KW-0472">Membrane</keyword>
<sequence>MARPIPDIDLRNLSKECKPTDESFFDDALGKVPKNRSKDLILGTISGWLVGLGVAKVGKIAAFGLGGSVIILHYACEFGYIRVNWDRIRDTIGKSQQVIEKLQRFVKKQSCYSVGFVGGFFFGVASA</sequence>
<gene>
    <name evidence="6" type="ORF">KGM_201123</name>
</gene>
<evidence type="ECO:0000313" key="7">
    <source>
        <dbReference type="Proteomes" id="UP000007151"/>
    </source>
</evidence>
<dbReference type="AlphaFoldDB" id="A0A212F4Y8"/>
<dbReference type="InParanoid" id="A0A212F4Y8"/>
<dbReference type="GO" id="GO:0000422">
    <property type="term" value="P:autophagy of mitochondrion"/>
    <property type="evidence" value="ECO:0007669"/>
    <property type="project" value="TreeGrafter"/>
</dbReference>
<evidence type="ECO:0000256" key="3">
    <source>
        <dbReference type="ARBA" id="ARBA00022692"/>
    </source>
</evidence>
<dbReference type="InterPro" id="IPR007014">
    <property type="entry name" value="FUN14"/>
</dbReference>
<name>A0A212F4Y8_DANPL</name>
<accession>A0A212F4Y8</accession>
<organism evidence="6 7">
    <name type="scientific">Danaus plexippus plexippus</name>
    <dbReference type="NCBI Taxonomy" id="278856"/>
    <lineage>
        <taxon>Eukaryota</taxon>
        <taxon>Metazoa</taxon>
        <taxon>Ecdysozoa</taxon>
        <taxon>Arthropoda</taxon>
        <taxon>Hexapoda</taxon>
        <taxon>Insecta</taxon>
        <taxon>Pterygota</taxon>
        <taxon>Neoptera</taxon>
        <taxon>Endopterygota</taxon>
        <taxon>Lepidoptera</taxon>
        <taxon>Glossata</taxon>
        <taxon>Ditrysia</taxon>
        <taxon>Papilionoidea</taxon>
        <taxon>Nymphalidae</taxon>
        <taxon>Danainae</taxon>
        <taxon>Danaini</taxon>
        <taxon>Danaina</taxon>
        <taxon>Danaus</taxon>
        <taxon>Danaus</taxon>
    </lineage>
</organism>
<dbReference type="KEGG" id="dpl:KGM_201123"/>
<evidence type="ECO:0000256" key="2">
    <source>
        <dbReference type="ARBA" id="ARBA00009160"/>
    </source>
</evidence>
<reference evidence="6 7" key="1">
    <citation type="journal article" date="2011" name="Cell">
        <title>The monarch butterfly genome yields insights into long-distance migration.</title>
        <authorList>
            <person name="Zhan S."/>
            <person name="Merlin C."/>
            <person name="Boore J.L."/>
            <person name="Reppert S.M."/>
        </authorList>
    </citation>
    <scope>NUCLEOTIDE SEQUENCE [LARGE SCALE GENOMIC DNA]</scope>
    <source>
        <strain evidence="6">F-2</strain>
    </source>
</reference>
<evidence type="ECO:0000256" key="1">
    <source>
        <dbReference type="ARBA" id="ARBA00004374"/>
    </source>
</evidence>
<evidence type="ECO:0000256" key="5">
    <source>
        <dbReference type="ARBA" id="ARBA00023136"/>
    </source>
</evidence>
<dbReference type="Pfam" id="PF04930">
    <property type="entry name" value="FUN14"/>
    <property type="match status" value="1"/>
</dbReference>
<keyword evidence="3" id="KW-0812">Transmembrane</keyword>
<evidence type="ECO:0000313" key="6">
    <source>
        <dbReference type="EMBL" id="OWR48783.1"/>
    </source>
</evidence>